<comment type="catalytic activity">
    <reaction evidence="1">
        <text>(S)-3-amino-2-methylpropanoate + 2-oxoglutarate = 2-methyl-3-oxopropanoate + L-glutamate</text>
        <dbReference type="Rhea" id="RHEA:13993"/>
        <dbReference type="ChEBI" id="CHEBI:16810"/>
        <dbReference type="ChEBI" id="CHEBI:29985"/>
        <dbReference type="ChEBI" id="CHEBI:57700"/>
        <dbReference type="ChEBI" id="CHEBI:58655"/>
        <dbReference type="EC" id="2.6.1.22"/>
    </reaction>
</comment>
<keyword evidence="8 17" id="KW-0808">Transferase</keyword>
<dbReference type="CDD" id="cd00610">
    <property type="entry name" value="OAT_like"/>
    <property type="match status" value="1"/>
</dbReference>
<dbReference type="RefSeq" id="WP_350258012.1">
    <property type="nucleotide sequence ID" value="NZ_CP138335.1"/>
</dbReference>
<dbReference type="EC" id="2.6.1.19" evidence="6"/>
<evidence type="ECO:0000256" key="3">
    <source>
        <dbReference type="ARBA" id="ARBA00005176"/>
    </source>
</evidence>
<keyword evidence="7 17" id="KW-0032">Aminotransferase</keyword>
<dbReference type="InterPro" id="IPR050103">
    <property type="entry name" value="Class-III_PLP-dep_AT"/>
</dbReference>
<comment type="similarity">
    <text evidence="4 16">Belongs to the class-III pyridoxal-phosphate-dependent aminotransferase family.</text>
</comment>
<dbReference type="InterPro" id="IPR015422">
    <property type="entry name" value="PyrdxlP-dep_Trfase_small"/>
</dbReference>
<name>A0AAU7V5U4_9ACTO</name>
<dbReference type="EC" id="2.6.1.22" evidence="5"/>
<dbReference type="KEGG" id="sapp:SAC06_09225"/>
<dbReference type="NCBIfam" id="TIGR00700">
    <property type="entry name" value="GABAtrnsam"/>
    <property type="match status" value="1"/>
</dbReference>
<comment type="pathway">
    <text evidence="3">Amino-acid degradation; 4-aminobutanoate degradation.</text>
</comment>
<proteinExistence type="inferred from homology"/>
<evidence type="ECO:0000256" key="10">
    <source>
        <dbReference type="ARBA" id="ARBA00029760"/>
    </source>
</evidence>
<dbReference type="GO" id="GO:0034386">
    <property type="term" value="F:4-aminobutyrate:2-oxoglutarate transaminase activity"/>
    <property type="evidence" value="ECO:0007669"/>
    <property type="project" value="UniProtKB-EC"/>
</dbReference>
<dbReference type="GO" id="GO:0047298">
    <property type="term" value="F:(S)-3-amino-2-methylpropionate transaminase activity"/>
    <property type="evidence" value="ECO:0007669"/>
    <property type="project" value="UniProtKB-EC"/>
</dbReference>
<evidence type="ECO:0000256" key="1">
    <source>
        <dbReference type="ARBA" id="ARBA00001750"/>
    </source>
</evidence>
<evidence type="ECO:0000256" key="16">
    <source>
        <dbReference type="RuleBase" id="RU003560"/>
    </source>
</evidence>
<dbReference type="PANTHER" id="PTHR11986:SF79">
    <property type="entry name" value="ACETYLORNITHINE AMINOTRANSFERASE, MITOCHONDRIAL"/>
    <property type="match status" value="1"/>
</dbReference>
<accession>A0AAU7V5U4</accession>
<dbReference type="GO" id="GO:0030170">
    <property type="term" value="F:pyridoxal phosphate binding"/>
    <property type="evidence" value="ECO:0007669"/>
    <property type="project" value="InterPro"/>
</dbReference>
<evidence type="ECO:0000256" key="6">
    <source>
        <dbReference type="ARBA" id="ARBA00012912"/>
    </source>
</evidence>
<protein>
    <recommendedName>
        <fullName evidence="12">(S)-3-amino-2-methylpropionate transaminase</fullName>
        <ecNumber evidence="6">2.6.1.19</ecNumber>
        <ecNumber evidence="5">2.6.1.22</ecNumber>
    </recommendedName>
    <alternativeName>
        <fullName evidence="13">GABA aminotransferase</fullName>
    </alternativeName>
    <alternativeName>
        <fullName evidence="11">Gamma-amino-N-butyrate transaminase</fullName>
    </alternativeName>
    <alternativeName>
        <fullName evidence="15">Glutamate:succinic semialdehyde transaminase</fullName>
    </alternativeName>
    <alternativeName>
        <fullName evidence="10">L-AIBAT</fullName>
    </alternativeName>
</protein>
<dbReference type="SUPFAM" id="SSF53383">
    <property type="entry name" value="PLP-dependent transferases"/>
    <property type="match status" value="1"/>
</dbReference>
<evidence type="ECO:0000256" key="14">
    <source>
        <dbReference type="ARBA" id="ARBA00048021"/>
    </source>
</evidence>
<organism evidence="17">
    <name type="scientific">Scrofimicrobium appendicitidis</name>
    <dbReference type="NCBI Taxonomy" id="3079930"/>
    <lineage>
        <taxon>Bacteria</taxon>
        <taxon>Bacillati</taxon>
        <taxon>Actinomycetota</taxon>
        <taxon>Actinomycetes</taxon>
        <taxon>Actinomycetales</taxon>
        <taxon>Actinomycetaceae</taxon>
        <taxon>Scrofimicrobium</taxon>
    </lineage>
</organism>
<dbReference type="Gene3D" id="3.90.1150.10">
    <property type="entry name" value="Aspartate Aminotransferase, domain 1"/>
    <property type="match status" value="1"/>
</dbReference>
<evidence type="ECO:0000256" key="2">
    <source>
        <dbReference type="ARBA" id="ARBA00001933"/>
    </source>
</evidence>
<dbReference type="AlphaFoldDB" id="A0AAU7V5U4"/>
<dbReference type="GO" id="GO:0009448">
    <property type="term" value="P:gamma-aminobutyric acid metabolic process"/>
    <property type="evidence" value="ECO:0007669"/>
    <property type="project" value="InterPro"/>
</dbReference>
<comment type="cofactor">
    <cofactor evidence="2">
        <name>pyridoxal 5'-phosphate</name>
        <dbReference type="ChEBI" id="CHEBI:597326"/>
    </cofactor>
</comment>
<evidence type="ECO:0000256" key="11">
    <source>
        <dbReference type="ARBA" id="ARBA00030204"/>
    </source>
</evidence>
<dbReference type="InterPro" id="IPR015421">
    <property type="entry name" value="PyrdxlP-dep_Trfase_major"/>
</dbReference>
<evidence type="ECO:0000256" key="7">
    <source>
        <dbReference type="ARBA" id="ARBA00022576"/>
    </source>
</evidence>
<evidence type="ECO:0000256" key="13">
    <source>
        <dbReference type="ARBA" id="ARBA00031787"/>
    </source>
</evidence>
<dbReference type="InterPro" id="IPR005814">
    <property type="entry name" value="Aminotrans_3"/>
</dbReference>
<dbReference type="Pfam" id="PF00202">
    <property type="entry name" value="Aminotran_3"/>
    <property type="match status" value="1"/>
</dbReference>
<evidence type="ECO:0000256" key="4">
    <source>
        <dbReference type="ARBA" id="ARBA00008954"/>
    </source>
</evidence>
<evidence type="ECO:0000256" key="12">
    <source>
        <dbReference type="ARBA" id="ARBA00030857"/>
    </source>
</evidence>
<evidence type="ECO:0000256" key="15">
    <source>
        <dbReference type="ARBA" id="ARBA00050054"/>
    </source>
</evidence>
<dbReference type="NCBIfam" id="NF004714">
    <property type="entry name" value="PRK06058.1"/>
    <property type="match status" value="1"/>
</dbReference>
<dbReference type="FunFam" id="3.40.640.10:FF:000013">
    <property type="entry name" value="4-aminobutyrate aminotransferase"/>
    <property type="match status" value="1"/>
</dbReference>
<reference evidence="17" key="1">
    <citation type="submission" date="2023-11" db="EMBL/GenBank/DDBJ databases">
        <title>Scrofimicrobium hongkongense sp. nov., isolated from a patient with peritonitis.</title>
        <authorList>
            <person name="Lao H.Y."/>
            <person name="Wong A.Y.P."/>
            <person name="Ng T.L."/>
            <person name="Wong R.Y.L."/>
            <person name="Yau M.C.Y."/>
            <person name="Lam J.Y.W."/>
            <person name="Siu G.K.H."/>
        </authorList>
    </citation>
    <scope>NUCLEOTIDE SEQUENCE</scope>
    <source>
        <strain evidence="17">R131</strain>
    </source>
</reference>
<evidence type="ECO:0000256" key="5">
    <source>
        <dbReference type="ARBA" id="ARBA00012876"/>
    </source>
</evidence>
<gene>
    <name evidence="17" type="primary">gabT</name>
    <name evidence="17" type="ORF">SAC06_09225</name>
</gene>
<dbReference type="Gene3D" id="3.40.640.10">
    <property type="entry name" value="Type I PLP-dependent aspartate aminotransferase-like (Major domain)"/>
    <property type="match status" value="1"/>
</dbReference>
<evidence type="ECO:0000313" key="17">
    <source>
        <dbReference type="EMBL" id="XBW07811.1"/>
    </source>
</evidence>
<keyword evidence="9 16" id="KW-0663">Pyridoxal phosphate</keyword>
<dbReference type="InterPro" id="IPR049704">
    <property type="entry name" value="Aminotrans_3_PPA_site"/>
</dbReference>
<dbReference type="PIRSF" id="PIRSF000521">
    <property type="entry name" value="Transaminase_4ab_Lys_Orn"/>
    <property type="match status" value="1"/>
</dbReference>
<dbReference type="GO" id="GO:0042802">
    <property type="term" value="F:identical protein binding"/>
    <property type="evidence" value="ECO:0007669"/>
    <property type="project" value="TreeGrafter"/>
</dbReference>
<dbReference type="EMBL" id="CP138335">
    <property type="protein sequence ID" value="XBW07811.1"/>
    <property type="molecule type" value="Genomic_DNA"/>
</dbReference>
<dbReference type="PANTHER" id="PTHR11986">
    <property type="entry name" value="AMINOTRANSFERASE CLASS III"/>
    <property type="match status" value="1"/>
</dbReference>
<dbReference type="InterPro" id="IPR015424">
    <property type="entry name" value="PyrdxlP-dep_Trfase"/>
</dbReference>
<evidence type="ECO:0000256" key="9">
    <source>
        <dbReference type="ARBA" id="ARBA00022898"/>
    </source>
</evidence>
<dbReference type="PROSITE" id="PS00600">
    <property type="entry name" value="AA_TRANSFER_CLASS_3"/>
    <property type="match status" value="1"/>
</dbReference>
<evidence type="ECO:0000256" key="8">
    <source>
        <dbReference type="ARBA" id="ARBA00022679"/>
    </source>
</evidence>
<comment type="catalytic activity">
    <reaction evidence="14">
        <text>4-aminobutanoate + 2-oxoglutarate = succinate semialdehyde + L-glutamate</text>
        <dbReference type="Rhea" id="RHEA:23352"/>
        <dbReference type="ChEBI" id="CHEBI:16810"/>
        <dbReference type="ChEBI" id="CHEBI:29985"/>
        <dbReference type="ChEBI" id="CHEBI:57706"/>
        <dbReference type="ChEBI" id="CHEBI:59888"/>
        <dbReference type="EC" id="2.6.1.19"/>
    </reaction>
</comment>
<dbReference type="InterPro" id="IPR004632">
    <property type="entry name" value="4NH2But_aminotransferase_bac"/>
</dbReference>
<sequence length="443" mass="46231">MATIPQDRQLKTALPGPASSALSARAQAAIPRANSATIPAYAAAADRGIIEDVDGNRLIDFASGIAVTSVGASAPAVVAAIQAQAQQFTHTSAMITPYEGYIAVAEKLNSLTPGDFPKKTSLFNSGAEAVENAIKVARTYTGRQAVVAFDHAFHGRTSLTMALTAKAVPYKLGFGPFSPEVYRMPASYPYRDGLSGAEAAARSIQAMEKQIGASQIAAVIIEPVQGEGGFIVPAPGFLPALQQWCNDNGVVFIADEIQSGIARTGTWFACEDEGVVPDLVTIAKGVAGGMPLSAVTGRAEMMDAPGPGALGGTYGGNPIACAAALATLEMIEQEHLLERARQIETLVVDQLSGMQAQDNRIGQIRGRGAMIALELVQPGTTEPNPELTAQVASRCREQGLILLTCGTYGNVIRLLPALTISDQLLTEGISIIEAALNETKETN</sequence>